<evidence type="ECO:0000313" key="5">
    <source>
        <dbReference type="Proteomes" id="UP001500466"/>
    </source>
</evidence>
<keyword evidence="2" id="KW-0170">Cobalt</keyword>
<dbReference type="InterPro" id="IPR036724">
    <property type="entry name" value="Cobalamin-bd_sf"/>
</dbReference>
<dbReference type="Gene3D" id="3.40.50.280">
    <property type="entry name" value="Cobalamin-binding domain"/>
    <property type="match status" value="1"/>
</dbReference>
<dbReference type="PROSITE" id="PS51332">
    <property type="entry name" value="B12_BINDING"/>
    <property type="match status" value="1"/>
</dbReference>
<dbReference type="Gene3D" id="1.10.1240.10">
    <property type="entry name" value="Methionine synthase domain"/>
    <property type="match status" value="1"/>
</dbReference>
<dbReference type="RefSeq" id="WP_345680667.1">
    <property type="nucleotide sequence ID" value="NZ_BAABHS010000051.1"/>
</dbReference>
<organism evidence="4 5">
    <name type="scientific">Yinghuangia aomiensis</name>
    <dbReference type="NCBI Taxonomy" id="676205"/>
    <lineage>
        <taxon>Bacteria</taxon>
        <taxon>Bacillati</taxon>
        <taxon>Actinomycetota</taxon>
        <taxon>Actinomycetes</taxon>
        <taxon>Kitasatosporales</taxon>
        <taxon>Streptomycetaceae</taxon>
        <taxon>Yinghuangia</taxon>
    </lineage>
</organism>
<evidence type="ECO:0000259" key="3">
    <source>
        <dbReference type="PROSITE" id="PS51332"/>
    </source>
</evidence>
<dbReference type="Pfam" id="PF02310">
    <property type="entry name" value="B12-binding"/>
    <property type="match status" value="1"/>
</dbReference>
<keyword evidence="5" id="KW-1185">Reference proteome</keyword>
<feature type="domain" description="B12-binding" evidence="3">
    <location>
        <begin position="105"/>
        <end position="234"/>
    </location>
</feature>
<dbReference type="EMBL" id="BAABHS010000051">
    <property type="protein sequence ID" value="GAA4994128.1"/>
    <property type="molecule type" value="Genomic_DNA"/>
</dbReference>
<dbReference type="PANTHER" id="PTHR45833">
    <property type="entry name" value="METHIONINE SYNTHASE"/>
    <property type="match status" value="1"/>
</dbReference>
<protein>
    <submittedName>
        <fullName evidence="4">Cobalamin-dependent protein</fullName>
    </submittedName>
</protein>
<keyword evidence="1" id="KW-0479">Metal-binding</keyword>
<name>A0ABP9IBM3_9ACTN</name>
<dbReference type="Proteomes" id="UP001500466">
    <property type="component" value="Unassembled WGS sequence"/>
</dbReference>
<reference evidence="5" key="1">
    <citation type="journal article" date="2019" name="Int. J. Syst. Evol. Microbiol.">
        <title>The Global Catalogue of Microorganisms (GCM) 10K type strain sequencing project: providing services to taxonomists for standard genome sequencing and annotation.</title>
        <authorList>
            <consortium name="The Broad Institute Genomics Platform"/>
            <consortium name="The Broad Institute Genome Sequencing Center for Infectious Disease"/>
            <person name="Wu L."/>
            <person name="Ma J."/>
        </authorList>
    </citation>
    <scope>NUCLEOTIDE SEQUENCE [LARGE SCALE GENOMIC DNA]</scope>
    <source>
        <strain evidence="5">JCM 17986</strain>
    </source>
</reference>
<proteinExistence type="predicted"/>
<dbReference type="InterPro" id="IPR036594">
    <property type="entry name" value="Meth_synthase_dom"/>
</dbReference>
<gene>
    <name evidence="4" type="ORF">GCM10023205_78560</name>
</gene>
<dbReference type="PANTHER" id="PTHR45833:SF1">
    <property type="entry name" value="METHIONINE SYNTHASE"/>
    <property type="match status" value="1"/>
</dbReference>
<sequence>MNEPVVTETAHETQLLEPAREALWQAVRGRDEYAARGVVFALQDTGVSVEDVLLDVVAPVQRRVGAEWAADRLTVAQEHAATAIHERVIAALAHRNVEPAPDGAAGTVAVSCVEGEWHALPARIVAEVLQQRGYRVDFLGAQVPTARLVTHLHQTAPVALALSSSLPTRLPDAHKAITAAQAVGVPVLAGGAAFGADGRHARRLGADAWAPDARSAAAVLDRGLPRPRSGAVRQTVEDLPHLADQEYTLIVRRKRQLVRNTLSGLDTRLPAMRSYGDAQRERTAEDIGHIVEFLAAALYTDDADLFAGFIGWTGDILSARGVPAQVLAPCLAVLEEELKDFPRALGVLKVGRAVVRGATPPAPGGVPTA</sequence>
<dbReference type="InterPro" id="IPR050554">
    <property type="entry name" value="Met_Synthase/Corrinoid"/>
</dbReference>
<evidence type="ECO:0000256" key="2">
    <source>
        <dbReference type="ARBA" id="ARBA00023285"/>
    </source>
</evidence>
<dbReference type="InterPro" id="IPR003759">
    <property type="entry name" value="Cbl-bd_cap"/>
</dbReference>
<dbReference type="Pfam" id="PF02607">
    <property type="entry name" value="B12-binding_2"/>
    <property type="match status" value="1"/>
</dbReference>
<comment type="caution">
    <text evidence="4">The sequence shown here is derived from an EMBL/GenBank/DDBJ whole genome shotgun (WGS) entry which is preliminary data.</text>
</comment>
<accession>A0ABP9IBM3</accession>
<evidence type="ECO:0000256" key="1">
    <source>
        <dbReference type="ARBA" id="ARBA00022723"/>
    </source>
</evidence>
<dbReference type="InterPro" id="IPR006158">
    <property type="entry name" value="Cobalamin-bd"/>
</dbReference>
<dbReference type="SUPFAM" id="SSF52242">
    <property type="entry name" value="Cobalamin (vitamin B12)-binding domain"/>
    <property type="match status" value="1"/>
</dbReference>
<evidence type="ECO:0000313" key="4">
    <source>
        <dbReference type="EMBL" id="GAA4994128.1"/>
    </source>
</evidence>